<gene>
    <name evidence="1" type="ORF">FCL54_05365</name>
</gene>
<dbReference type="RefSeq" id="WP_138123973.1">
    <property type="nucleotide sequence ID" value="NZ_SWLG01000003.1"/>
</dbReference>
<dbReference type="InterPro" id="IPR058600">
    <property type="entry name" value="YhjD-like"/>
</dbReference>
<dbReference type="Proteomes" id="UP000308230">
    <property type="component" value="Unassembled WGS sequence"/>
</dbReference>
<dbReference type="EMBL" id="SWLG01000003">
    <property type="protein sequence ID" value="TLS38564.1"/>
    <property type="molecule type" value="Genomic_DNA"/>
</dbReference>
<organism evidence="1 2">
    <name type="scientific">Exobacillus caeni</name>
    <dbReference type="NCBI Taxonomy" id="2574798"/>
    <lineage>
        <taxon>Bacteria</taxon>
        <taxon>Bacillati</taxon>
        <taxon>Bacillota</taxon>
        <taxon>Bacilli</taxon>
        <taxon>Bacillales</taxon>
        <taxon>Guptibacillaceae</taxon>
        <taxon>Exobacillus</taxon>
    </lineage>
</organism>
<protein>
    <submittedName>
        <fullName evidence="1">Uncharacterized protein</fullName>
    </submittedName>
</protein>
<evidence type="ECO:0000313" key="1">
    <source>
        <dbReference type="EMBL" id="TLS38564.1"/>
    </source>
</evidence>
<dbReference type="OrthoDB" id="2988956at2"/>
<dbReference type="AlphaFoldDB" id="A0A5R9FDC9"/>
<reference evidence="1 2" key="1">
    <citation type="submission" date="2019-04" db="EMBL/GenBank/DDBJ databases">
        <title>Bacillus caeni sp. nov., a bacterium isolated from mangrove sediment.</title>
        <authorList>
            <person name="Huang H."/>
            <person name="Mo K."/>
            <person name="Hu Y."/>
        </authorList>
    </citation>
    <scope>NUCLEOTIDE SEQUENCE [LARGE SCALE GENOMIC DNA]</scope>
    <source>
        <strain evidence="1 2">HB172195</strain>
    </source>
</reference>
<comment type="caution">
    <text evidence="1">The sequence shown here is derived from an EMBL/GenBank/DDBJ whole genome shotgun (WGS) entry which is preliminary data.</text>
</comment>
<accession>A0A5R9FDC9</accession>
<evidence type="ECO:0000313" key="2">
    <source>
        <dbReference type="Proteomes" id="UP000308230"/>
    </source>
</evidence>
<keyword evidence="2" id="KW-1185">Reference proteome</keyword>
<dbReference type="Pfam" id="PF26325">
    <property type="entry name" value="YhjD"/>
    <property type="match status" value="1"/>
</dbReference>
<proteinExistence type="predicted"/>
<name>A0A5R9FDC9_9BACL</name>
<sequence>MNELQQEELQHIVRFIILPYVKKVIELDLSNIKKISFKLPGPYIRLLELTMARVSYDLKESKFFLRRASIKVMEGKQSRGYIEYTIYHRGYEKRFNYSVDRIRNKVENLLYSYLSNPHPGNVLANQQNQRFKSK</sequence>